<proteinExistence type="predicted"/>
<dbReference type="PANTHER" id="PTHR34670:SF8">
    <property type="entry name" value="EXPRESSED PROTEIN"/>
    <property type="match status" value="1"/>
</dbReference>
<evidence type="ECO:0000313" key="2">
    <source>
        <dbReference type="Proteomes" id="UP000436088"/>
    </source>
</evidence>
<accession>A0A6A2Y0Q9</accession>
<protein>
    <submittedName>
        <fullName evidence="1">Uncharacterized protein</fullName>
    </submittedName>
</protein>
<dbReference type="Proteomes" id="UP000436088">
    <property type="component" value="Unassembled WGS sequence"/>
</dbReference>
<gene>
    <name evidence="1" type="ORF">F3Y22_tig00116939pilonHSYRG00279</name>
</gene>
<dbReference type="AlphaFoldDB" id="A0A6A2Y0Q9"/>
<organism evidence="1 2">
    <name type="scientific">Hibiscus syriacus</name>
    <name type="common">Rose of Sharon</name>
    <dbReference type="NCBI Taxonomy" id="106335"/>
    <lineage>
        <taxon>Eukaryota</taxon>
        <taxon>Viridiplantae</taxon>
        <taxon>Streptophyta</taxon>
        <taxon>Embryophyta</taxon>
        <taxon>Tracheophyta</taxon>
        <taxon>Spermatophyta</taxon>
        <taxon>Magnoliopsida</taxon>
        <taxon>eudicotyledons</taxon>
        <taxon>Gunneridae</taxon>
        <taxon>Pentapetalae</taxon>
        <taxon>rosids</taxon>
        <taxon>malvids</taxon>
        <taxon>Malvales</taxon>
        <taxon>Malvaceae</taxon>
        <taxon>Malvoideae</taxon>
        <taxon>Hibiscus</taxon>
    </lineage>
</organism>
<name>A0A6A2Y0Q9_HIBSY</name>
<evidence type="ECO:0000313" key="1">
    <source>
        <dbReference type="EMBL" id="KAE8661114.1"/>
    </source>
</evidence>
<keyword evidence="2" id="KW-1185">Reference proteome</keyword>
<reference evidence="1" key="1">
    <citation type="submission" date="2019-09" db="EMBL/GenBank/DDBJ databases">
        <title>Draft genome information of white flower Hibiscus syriacus.</title>
        <authorList>
            <person name="Kim Y.-M."/>
        </authorList>
    </citation>
    <scope>NUCLEOTIDE SEQUENCE [LARGE SCALE GENOMIC DNA]</scope>
    <source>
        <strain evidence="1">YM2019G1</strain>
    </source>
</reference>
<dbReference type="EMBL" id="VEPZ02001726">
    <property type="protein sequence ID" value="KAE8661114.1"/>
    <property type="molecule type" value="Genomic_DNA"/>
</dbReference>
<comment type="caution">
    <text evidence="1">The sequence shown here is derived from an EMBL/GenBank/DDBJ whole genome shotgun (WGS) entry which is preliminary data.</text>
</comment>
<sequence>MEGLIPFVYRAIVQYKNGKEDHVLASWLNDSPSASYTRLPTGDSGRFQISDERVSESDNYVFLHHLPCLLLLLLRLFYQPEFHLQPSVVCPLAASLRDISSPPSMEAMKKHCKWLACLKESVIFMYVW</sequence>
<dbReference type="PANTHER" id="PTHR34670">
    <property type="entry name" value="EXPRESSED PROTEIN"/>
    <property type="match status" value="1"/>
</dbReference>